<keyword evidence="1" id="KW-0472">Membrane</keyword>
<dbReference type="Proteomes" id="UP000827892">
    <property type="component" value="Chromosome X"/>
</dbReference>
<name>A0AAE8ZTA1_CAEBR</name>
<feature type="transmembrane region" description="Helical" evidence="1">
    <location>
        <begin position="93"/>
        <end position="112"/>
    </location>
</feature>
<proteinExistence type="predicted"/>
<evidence type="ECO:0000313" key="2">
    <source>
        <dbReference type="EMBL" id="ULT80837.1"/>
    </source>
</evidence>
<evidence type="ECO:0000256" key="1">
    <source>
        <dbReference type="SAM" id="Phobius"/>
    </source>
</evidence>
<feature type="transmembrane region" description="Helical" evidence="1">
    <location>
        <begin position="148"/>
        <end position="168"/>
    </location>
</feature>
<sequence>MLSNYFAGEKFEHLQYENRRSTKNAKVMYDVIWELAIGGIDSSIQGNGGEECMNYLPSWQRFLESIVFIPLSFWAAYMSIPLDCSFTLPVKNVSRYVILTVYSLIFGAELAYKMISKTGIFLLNPCHVTTTMQLMLLTMEGTSKKACFLFRLMLYFMPGAWFALAFPILNTRNLPGEVFIYYAQHIAILVVPVYLMYIQGAFEPEKAYDFGWTVFGISLFSLYHFVILQVGAMITRVNLNNIMCPAVSDPFQSRAYRIIAVGHQCILIPILSKTYSAMSLAAVDFYKTVYEMPSVPSSRKLCEMNDENTICLKPAKLKL</sequence>
<feature type="transmembrane region" description="Helical" evidence="1">
    <location>
        <begin position="180"/>
        <end position="198"/>
    </location>
</feature>
<dbReference type="PANTHER" id="PTHR20948">
    <property type="entry name" value="TRANSMEMBRANE PROTEIN 164"/>
    <property type="match status" value="1"/>
</dbReference>
<feature type="transmembrane region" description="Helical" evidence="1">
    <location>
        <begin position="62"/>
        <end position="81"/>
    </location>
</feature>
<protein>
    <recommendedName>
        <fullName evidence="4">Transmembrane protein 164</fullName>
    </recommendedName>
</protein>
<gene>
    <name evidence="2" type="ORF">L3Y34_011014</name>
</gene>
<dbReference type="PANTHER" id="PTHR20948:SF2">
    <property type="entry name" value="TRANSMEMBRANE PROTEIN 164"/>
    <property type="match status" value="1"/>
</dbReference>
<keyword evidence="1" id="KW-1133">Transmembrane helix</keyword>
<dbReference type="InterPro" id="IPR026508">
    <property type="entry name" value="TMEM164"/>
</dbReference>
<reference evidence="2 3" key="1">
    <citation type="submission" date="2022-05" db="EMBL/GenBank/DDBJ databases">
        <title>Chromosome-level reference genomes for two strains of Caenorhabditis briggsae: an improved platform for comparative genomics.</title>
        <authorList>
            <person name="Stevens L."/>
            <person name="Andersen E.C."/>
        </authorList>
    </citation>
    <scope>NUCLEOTIDE SEQUENCE [LARGE SCALE GENOMIC DNA]</scope>
    <source>
        <strain evidence="2">QX1410_ONT</strain>
        <tissue evidence="2">Whole-organism</tissue>
    </source>
</reference>
<evidence type="ECO:0000313" key="3">
    <source>
        <dbReference type="Proteomes" id="UP000827892"/>
    </source>
</evidence>
<evidence type="ECO:0008006" key="4">
    <source>
        <dbReference type="Google" id="ProtNLM"/>
    </source>
</evidence>
<organism evidence="2 3">
    <name type="scientific">Caenorhabditis briggsae</name>
    <dbReference type="NCBI Taxonomy" id="6238"/>
    <lineage>
        <taxon>Eukaryota</taxon>
        <taxon>Metazoa</taxon>
        <taxon>Ecdysozoa</taxon>
        <taxon>Nematoda</taxon>
        <taxon>Chromadorea</taxon>
        <taxon>Rhabditida</taxon>
        <taxon>Rhabditina</taxon>
        <taxon>Rhabditomorpha</taxon>
        <taxon>Rhabditoidea</taxon>
        <taxon>Rhabditidae</taxon>
        <taxon>Peloderinae</taxon>
        <taxon>Caenorhabditis</taxon>
    </lineage>
</organism>
<dbReference type="EMBL" id="CP090896">
    <property type="protein sequence ID" value="ULT80837.1"/>
    <property type="molecule type" value="Genomic_DNA"/>
</dbReference>
<feature type="transmembrane region" description="Helical" evidence="1">
    <location>
        <begin position="210"/>
        <end position="234"/>
    </location>
</feature>
<dbReference type="AlphaFoldDB" id="A0AAE8ZTA1"/>
<accession>A0AAE8ZTA1</accession>
<keyword evidence="1" id="KW-0812">Transmembrane</keyword>
<dbReference type="Pfam" id="PF14808">
    <property type="entry name" value="TMEM164"/>
    <property type="match status" value="1"/>
</dbReference>